<gene>
    <name evidence="3" type="ORF">CRG98_026303</name>
</gene>
<dbReference type="SMART" id="SM00666">
    <property type="entry name" value="PB1"/>
    <property type="match status" value="1"/>
</dbReference>
<evidence type="ECO:0000256" key="1">
    <source>
        <dbReference type="SAM" id="Phobius"/>
    </source>
</evidence>
<dbReference type="SUPFAM" id="SSF54277">
    <property type="entry name" value="CAD &amp; PB1 domains"/>
    <property type="match status" value="1"/>
</dbReference>
<evidence type="ECO:0000259" key="2">
    <source>
        <dbReference type="PROSITE" id="PS51745"/>
    </source>
</evidence>
<dbReference type="AlphaFoldDB" id="A0A2I0JAJ1"/>
<dbReference type="STRING" id="22663.A0A2I0JAJ1"/>
<evidence type="ECO:0000313" key="3">
    <source>
        <dbReference type="EMBL" id="PKI53275.1"/>
    </source>
</evidence>
<feature type="domain" description="PB1" evidence="2">
    <location>
        <begin position="8"/>
        <end position="100"/>
    </location>
</feature>
<dbReference type="InterPro" id="IPR000270">
    <property type="entry name" value="PB1_dom"/>
</dbReference>
<comment type="caution">
    <text evidence="3">The sequence shown here is derived from an EMBL/GenBank/DDBJ whole genome shotgun (WGS) entry which is preliminary data.</text>
</comment>
<dbReference type="EMBL" id="PGOL01001865">
    <property type="protein sequence ID" value="PKI53275.1"/>
    <property type="molecule type" value="Genomic_DNA"/>
</dbReference>
<keyword evidence="1" id="KW-0472">Membrane</keyword>
<protein>
    <recommendedName>
        <fullName evidence="2">PB1 domain-containing protein</fullName>
    </recommendedName>
</protein>
<reference evidence="3 4" key="1">
    <citation type="submission" date="2017-11" db="EMBL/GenBank/DDBJ databases">
        <title>De-novo sequencing of pomegranate (Punica granatum L.) genome.</title>
        <authorList>
            <person name="Akparov Z."/>
            <person name="Amiraslanov A."/>
            <person name="Hajiyeva S."/>
            <person name="Abbasov M."/>
            <person name="Kaur K."/>
            <person name="Hamwieh A."/>
            <person name="Solovyev V."/>
            <person name="Salamov A."/>
            <person name="Braich B."/>
            <person name="Kosarev P."/>
            <person name="Mahmoud A."/>
            <person name="Hajiyev E."/>
            <person name="Babayeva S."/>
            <person name="Izzatullayeva V."/>
            <person name="Mammadov A."/>
            <person name="Mammadov A."/>
            <person name="Sharifova S."/>
            <person name="Ojaghi J."/>
            <person name="Eynullazada K."/>
            <person name="Bayramov B."/>
            <person name="Abdulazimova A."/>
            <person name="Shahmuradov I."/>
        </authorList>
    </citation>
    <scope>NUCLEOTIDE SEQUENCE [LARGE SCALE GENOMIC DNA]</scope>
    <source>
        <strain evidence="4">cv. AG2017</strain>
        <tissue evidence="3">Leaf</tissue>
    </source>
</reference>
<proteinExistence type="predicted"/>
<organism evidence="3 4">
    <name type="scientific">Punica granatum</name>
    <name type="common">Pomegranate</name>
    <dbReference type="NCBI Taxonomy" id="22663"/>
    <lineage>
        <taxon>Eukaryota</taxon>
        <taxon>Viridiplantae</taxon>
        <taxon>Streptophyta</taxon>
        <taxon>Embryophyta</taxon>
        <taxon>Tracheophyta</taxon>
        <taxon>Spermatophyta</taxon>
        <taxon>Magnoliopsida</taxon>
        <taxon>eudicotyledons</taxon>
        <taxon>Gunneridae</taxon>
        <taxon>Pentapetalae</taxon>
        <taxon>rosids</taxon>
        <taxon>malvids</taxon>
        <taxon>Myrtales</taxon>
        <taxon>Lythraceae</taxon>
        <taxon>Punica</taxon>
    </lineage>
</organism>
<keyword evidence="1" id="KW-1133">Transmembrane helix</keyword>
<dbReference type="InterPro" id="IPR053793">
    <property type="entry name" value="PB1-like"/>
</dbReference>
<keyword evidence="1" id="KW-0812">Transmembrane</keyword>
<sequence>MTYIYSFPVRVNEQYVYVMTDVIADSLFLRLKDTRSLTELIASIIQRVGDDLDRNNFPQILYEDEDHDKVVLASDNDLATAVDHARTVGWKGLRLHLEYSGTKGGRRGFGSLSGRFDYYGQASDARAAAYSAVAAGAALVAGLGILTYLKRSGM</sequence>
<dbReference type="Gene3D" id="3.10.20.90">
    <property type="entry name" value="Phosphatidylinositol 3-kinase Catalytic Subunit, Chain A, domain 1"/>
    <property type="match status" value="1"/>
</dbReference>
<dbReference type="PROSITE" id="PS51745">
    <property type="entry name" value="PB1"/>
    <property type="match status" value="1"/>
</dbReference>
<dbReference type="Proteomes" id="UP000233551">
    <property type="component" value="Unassembled WGS sequence"/>
</dbReference>
<name>A0A2I0JAJ1_PUNGR</name>
<feature type="transmembrane region" description="Helical" evidence="1">
    <location>
        <begin position="127"/>
        <end position="149"/>
    </location>
</feature>
<evidence type="ECO:0000313" key="4">
    <source>
        <dbReference type="Proteomes" id="UP000233551"/>
    </source>
</evidence>
<accession>A0A2I0JAJ1</accession>
<dbReference type="Pfam" id="PF00564">
    <property type="entry name" value="PB1"/>
    <property type="match status" value="1"/>
</dbReference>
<keyword evidence="4" id="KW-1185">Reference proteome</keyword>